<evidence type="ECO:0000313" key="4">
    <source>
        <dbReference type="EMBL" id="QBK25207.1"/>
    </source>
</evidence>
<keyword evidence="5" id="KW-1185">Reference proteome</keyword>
<feature type="domain" description="NodB homology" evidence="3">
    <location>
        <begin position="234"/>
        <end position="403"/>
    </location>
</feature>
<keyword evidence="1 2" id="KW-0732">Signal</keyword>
<sequence length="403" mass="45891">MRLFLKLCMLLFPLILIAPTFGEAASSVSFAVPLSDNVKVYDNRTGSLVPVATMKKNQPLVIDQEYGQDWFQVKFGNGYGYINKNDVYRSVTWTERNVNKNVKNSNMTVLINQDVEVFDNTSGKLKPMITIHAGIRYPIIGDYSKNFWKVDVGGRIGYMPKFKTSIDYGIPILMYHHILKPEEKASSAFANANTTVTTVEFNAQMQWLKNNGYQTISLYDLERYMKHQVNLPAKAVVITFDDGITSTREYAYPVLKENGFTAEQFIITSRIPASKEPFQWDTLRFLSKQDMDEMSDIFRYGSHTHDLHSLVGSKAKGLTISEYDLYSDLVMSRNILGTYYFAYPFGQYNQNYINAVKKAGFRMAVSTRGGKVNLGENLYTLERLGIEPGLSLDQFARKVGNYK</sequence>
<gene>
    <name evidence="4" type="ORF">DKZ56_04650</name>
</gene>
<organism evidence="4 5">
    <name type="scientific">Ureibacillus thermophilus</name>
    <dbReference type="NCBI Taxonomy" id="367743"/>
    <lineage>
        <taxon>Bacteria</taxon>
        <taxon>Bacillati</taxon>
        <taxon>Bacillota</taxon>
        <taxon>Bacilli</taxon>
        <taxon>Bacillales</taxon>
        <taxon>Caryophanaceae</taxon>
        <taxon>Ureibacillus</taxon>
    </lineage>
</organism>
<dbReference type="GO" id="GO:0016810">
    <property type="term" value="F:hydrolase activity, acting on carbon-nitrogen (but not peptide) bonds"/>
    <property type="evidence" value="ECO:0007669"/>
    <property type="project" value="InterPro"/>
</dbReference>
<reference evidence="4 5" key="1">
    <citation type="submission" date="2019-02" db="EMBL/GenBank/DDBJ databases">
        <title>Ureibacillus thermophilus.</title>
        <authorList>
            <person name="Sunny J.S."/>
            <person name="Natarajan A."/>
            <person name="Saleena L.M."/>
        </authorList>
    </citation>
    <scope>NUCLEOTIDE SEQUENCE [LARGE SCALE GENOMIC DNA]</scope>
    <source>
        <strain evidence="4 5">LM102</strain>
    </source>
</reference>
<dbReference type="CDD" id="cd10966">
    <property type="entry name" value="CE4_yadE_5s"/>
    <property type="match status" value="1"/>
</dbReference>
<dbReference type="PANTHER" id="PTHR34216:SF13">
    <property type="entry name" value="XYLANASE_CHITIN DEACETYLASE"/>
    <property type="match status" value="1"/>
</dbReference>
<dbReference type="GO" id="GO:0005975">
    <property type="term" value="P:carbohydrate metabolic process"/>
    <property type="evidence" value="ECO:0007669"/>
    <property type="project" value="InterPro"/>
</dbReference>
<dbReference type="PROSITE" id="PS51677">
    <property type="entry name" value="NODB"/>
    <property type="match status" value="1"/>
</dbReference>
<evidence type="ECO:0000256" key="2">
    <source>
        <dbReference type="SAM" id="SignalP"/>
    </source>
</evidence>
<evidence type="ECO:0000256" key="1">
    <source>
        <dbReference type="ARBA" id="ARBA00022729"/>
    </source>
</evidence>
<evidence type="ECO:0000259" key="3">
    <source>
        <dbReference type="PROSITE" id="PS51677"/>
    </source>
</evidence>
<feature type="chain" id="PRO_5020201587" evidence="2">
    <location>
        <begin position="25"/>
        <end position="403"/>
    </location>
</feature>
<protein>
    <submittedName>
        <fullName evidence="4">Polysaccharide deacetylase family protein</fullName>
    </submittedName>
</protein>
<dbReference type="InterPro" id="IPR051398">
    <property type="entry name" value="Polysacch_Deacetylase"/>
</dbReference>
<dbReference type="InterPro" id="IPR002509">
    <property type="entry name" value="NODB_dom"/>
</dbReference>
<accession>A0A4P6URJ2</accession>
<dbReference type="Pfam" id="PF01522">
    <property type="entry name" value="Polysacc_deac_1"/>
    <property type="match status" value="1"/>
</dbReference>
<dbReference type="PANTHER" id="PTHR34216">
    <property type="match status" value="1"/>
</dbReference>
<dbReference type="SUPFAM" id="SSF88713">
    <property type="entry name" value="Glycoside hydrolase/deacetylase"/>
    <property type="match status" value="1"/>
</dbReference>
<dbReference type="Gene3D" id="3.20.20.370">
    <property type="entry name" value="Glycoside hydrolase/deacetylase"/>
    <property type="match status" value="1"/>
</dbReference>
<dbReference type="Proteomes" id="UP000291151">
    <property type="component" value="Chromosome"/>
</dbReference>
<evidence type="ECO:0000313" key="5">
    <source>
        <dbReference type="Proteomes" id="UP000291151"/>
    </source>
</evidence>
<feature type="signal peptide" evidence="2">
    <location>
        <begin position="1"/>
        <end position="24"/>
    </location>
</feature>
<name>A0A4P6URJ2_9BACL</name>
<dbReference type="RefSeq" id="WP_208651596.1">
    <property type="nucleotide sequence ID" value="NZ_CP036528.1"/>
</dbReference>
<dbReference type="InterPro" id="IPR011330">
    <property type="entry name" value="Glyco_hydro/deAcase_b/a-brl"/>
</dbReference>
<dbReference type="KEGG" id="uth:DKZ56_04650"/>
<proteinExistence type="predicted"/>
<dbReference type="AlphaFoldDB" id="A0A4P6URJ2"/>
<dbReference type="EMBL" id="CP036528">
    <property type="protein sequence ID" value="QBK25207.1"/>
    <property type="molecule type" value="Genomic_DNA"/>
</dbReference>